<name>A0A5C3LYT6_9AGAR</name>
<accession>A0A5C3LYT6</accession>
<sequence length="163" mass="18252">MEDARDRHNEGPYTRSMQIAILRAGGDTKKEVVLDPIHEMDERRNMVALKVVLNKEMLLNTKVVLNINKEVVTKMEVVIDAEVTSDGIAKETSHPMSNMHPLLGVCTFKTTLPWHVMPRWSEGNETSSPPTSPSLSERGILTSSPYHTQHQESSAYRRSLAGS</sequence>
<dbReference type="AlphaFoldDB" id="A0A5C3LYT6"/>
<evidence type="ECO:0000256" key="1">
    <source>
        <dbReference type="SAM" id="MobiDB-lite"/>
    </source>
</evidence>
<dbReference type="EMBL" id="ML213606">
    <property type="protein sequence ID" value="TFK37855.1"/>
    <property type="molecule type" value="Genomic_DNA"/>
</dbReference>
<feature type="compositionally biased region" description="Polar residues" evidence="1">
    <location>
        <begin position="141"/>
        <end position="163"/>
    </location>
</feature>
<keyword evidence="3" id="KW-1185">Reference proteome</keyword>
<gene>
    <name evidence="2" type="ORF">BDQ12DRAFT_666761</name>
</gene>
<evidence type="ECO:0000313" key="3">
    <source>
        <dbReference type="Proteomes" id="UP000308652"/>
    </source>
</evidence>
<dbReference type="Proteomes" id="UP000308652">
    <property type="component" value="Unassembled WGS sequence"/>
</dbReference>
<reference evidence="2 3" key="1">
    <citation type="journal article" date="2019" name="Nat. Ecol. Evol.">
        <title>Megaphylogeny resolves global patterns of mushroom evolution.</title>
        <authorList>
            <person name="Varga T."/>
            <person name="Krizsan K."/>
            <person name="Foldi C."/>
            <person name="Dima B."/>
            <person name="Sanchez-Garcia M."/>
            <person name="Sanchez-Ramirez S."/>
            <person name="Szollosi G.J."/>
            <person name="Szarkandi J.G."/>
            <person name="Papp V."/>
            <person name="Albert L."/>
            <person name="Andreopoulos W."/>
            <person name="Angelini C."/>
            <person name="Antonin V."/>
            <person name="Barry K.W."/>
            <person name="Bougher N.L."/>
            <person name="Buchanan P."/>
            <person name="Buyck B."/>
            <person name="Bense V."/>
            <person name="Catcheside P."/>
            <person name="Chovatia M."/>
            <person name="Cooper J."/>
            <person name="Damon W."/>
            <person name="Desjardin D."/>
            <person name="Finy P."/>
            <person name="Geml J."/>
            <person name="Haridas S."/>
            <person name="Hughes K."/>
            <person name="Justo A."/>
            <person name="Karasinski D."/>
            <person name="Kautmanova I."/>
            <person name="Kiss B."/>
            <person name="Kocsube S."/>
            <person name="Kotiranta H."/>
            <person name="LaButti K.M."/>
            <person name="Lechner B.E."/>
            <person name="Liimatainen K."/>
            <person name="Lipzen A."/>
            <person name="Lukacs Z."/>
            <person name="Mihaltcheva S."/>
            <person name="Morgado L.N."/>
            <person name="Niskanen T."/>
            <person name="Noordeloos M.E."/>
            <person name="Ohm R.A."/>
            <person name="Ortiz-Santana B."/>
            <person name="Ovrebo C."/>
            <person name="Racz N."/>
            <person name="Riley R."/>
            <person name="Savchenko A."/>
            <person name="Shiryaev A."/>
            <person name="Soop K."/>
            <person name="Spirin V."/>
            <person name="Szebenyi C."/>
            <person name="Tomsovsky M."/>
            <person name="Tulloss R.E."/>
            <person name="Uehling J."/>
            <person name="Grigoriev I.V."/>
            <person name="Vagvolgyi C."/>
            <person name="Papp T."/>
            <person name="Martin F.M."/>
            <person name="Miettinen O."/>
            <person name="Hibbett D.S."/>
            <person name="Nagy L.G."/>
        </authorList>
    </citation>
    <scope>NUCLEOTIDE SEQUENCE [LARGE SCALE GENOMIC DNA]</scope>
    <source>
        <strain evidence="2 3">CBS 166.37</strain>
    </source>
</reference>
<feature type="region of interest" description="Disordered" evidence="1">
    <location>
        <begin position="120"/>
        <end position="163"/>
    </location>
</feature>
<protein>
    <submittedName>
        <fullName evidence="2">Uncharacterized protein</fullName>
    </submittedName>
</protein>
<feature type="compositionally biased region" description="Low complexity" evidence="1">
    <location>
        <begin position="126"/>
        <end position="136"/>
    </location>
</feature>
<proteinExistence type="predicted"/>
<organism evidence="2 3">
    <name type="scientific">Crucibulum laeve</name>
    <dbReference type="NCBI Taxonomy" id="68775"/>
    <lineage>
        <taxon>Eukaryota</taxon>
        <taxon>Fungi</taxon>
        <taxon>Dikarya</taxon>
        <taxon>Basidiomycota</taxon>
        <taxon>Agaricomycotina</taxon>
        <taxon>Agaricomycetes</taxon>
        <taxon>Agaricomycetidae</taxon>
        <taxon>Agaricales</taxon>
        <taxon>Agaricineae</taxon>
        <taxon>Nidulariaceae</taxon>
        <taxon>Crucibulum</taxon>
    </lineage>
</organism>
<evidence type="ECO:0000313" key="2">
    <source>
        <dbReference type="EMBL" id="TFK37855.1"/>
    </source>
</evidence>